<dbReference type="Proteomes" id="UP000814140">
    <property type="component" value="Unassembled WGS sequence"/>
</dbReference>
<accession>A0ACB8SYR1</accession>
<protein>
    <submittedName>
        <fullName evidence="1">Uncharacterized protein</fullName>
    </submittedName>
</protein>
<keyword evidence="2" id="KW-1185">Reference proteome</keyword>
<evidence type="ECO:0000313" key="2">
    <source>
        <dbReference type="Proteomes" id="UP000814140"/>
    </source>
</evidence>
<comment type="caution">
    <text evidence="1">The sequence shown here is derived from an EMBL/GenBank/DDBJ whole genome shotgun (WGS) entry which is preliminary data.</text>
</comment>
<name>A0ACB8SYR1_9AGAM</name>
<evidence type="ECO:0000313" key="1">
    <source>
        <dbReference type="EMBL" id="KAI0061544.1"/>
    </source>
</evidence>
<organism evidence="1 2">
    <name type="scientific">Artomyces pyxidatus</name>
    <dbReference type="NCBI Taxonomy" id="48021"/>
    <lineage>
        <taxon>Eukaryota</taxon>
        <taxon>Fungi</taxon>
        <taxon>Dikarya</taxon>
        <taxon>Basidiomycota</taxon>
        <taxon>Agaricomycotina</taxon>
        <taxon>Agaricomycetes</taxon>
        <taxon>Russulales</taxon>
        <taxon>Auriscalpiaceae</taxon>
        <taxon>Artomyces</taxon>
    </lineage>
</organism>
<reference evidence="1" key="2">
    <citation type="journal article" date="2022" name="New Phytol.">
        <title>Evolutionary transition to the ectomycorrhizal habit in the genomes of a hyperdiverse lineage of mushroom-forming fungi.</title>
        <authorList>
            <person name="Looney B."/>
            <person name="Miyauchi S."/>
            <person name="Morin E."/>
            <person name="Drula E."/>
            <person name="Courty P.E."/>
            <person name="Kohler A."/>
            <person name="Kuo A."/>
            <person name="LaButti K."/>
            <person name="Pangilinan J."/>
            <person name="Lipzen A."/>
            <person name="Riley R."/>
            <person name="Andreopoulos W."/>
            <person name="He G."/>
            <person name="Johnson J."/>
            <person name="Nolan M."/>
            <person name="Tritt A."/>
            <person name="Barry K.W."/>
            <person name="Grigoriev I.V."/>
            <person name="Nagy L.G."/>
            <person name="Hibbett D."/>
            <person name="Henrissat B."/>
            <person name="Matheny P.B."/>
            <person name="Labbe J."/>
            <person name="Martin F.M."/>
        </authorList>
    </citation>
    <scope>NUCLEOTIDE SEQUENCE</scope>
    <source>
        <strain evidence="1">HHB10654</strain>
    </source>
</reference>
<sequence>MPHQALRIFSTPRPCTFYLKGQCTRGDACTFDHPIPSISSIASQGSPVRKATPRCKFFLRGQCSNRACPFVHADPVPSRTFDTPSVSHNVPPTACPYHLKGRCVYGEQCRFYHIAQVHKPSGAGDLQDENRRCAFPHETSSEQLEHGRRPRTLPRISHAICCSRAPPSDLPVPYPSVNLCVSVPSSVSYPTFHHS</sequence>
<reference evidence="1" key="1">
    <citation type="submission" date="2021-03" db="EMBL/GenBank/DDBJ databases">
        <authorList>
            <consortium name="DOE Joint Genome Institute"/>
            <person name="Ahrendt S."/>
            <person name="Looney B.P."/>
            <person name="Miyauchi S."/>
            <person name="Morin E."/>
            <person name="Drula E."/>
            <person name="Courty P.E."/>
            <person name="Chicoki N."/>
            <person name="Fauchery L."/>
            <person name="Kohler A."/>
            <person name="Kuo A."/>
            <person name="Labutti K."/>
            <person name="Pangilinan J."/>
            <person name="Lipzen A."/>
            <person name="Riley R."/>
            <person name="Andreopoulos W."/>
            <person name="He G."/>
            <person name="Johnson J."/>
            <person name="Barry K.W."/>
            <person name="Grigoriev I.V."/>
            <person name="Nagy L."/>
            <person name="Hibbett D."/>
            <person name="Henrissat B."/>
            <person name="Matheny P.B."/>
            <person name="Labbe J."/>
            <person name="Martin F."/>
        </authorList>
    </citation>
    <scope>NUCLEOTIDE SEQUENCE</scope>
    <source>
        <strain evidence="1">HHB10654</strain>
    </source>
</reference>
<dbReference type="EMBL" id="MU277212">
    <property type="protein sequence ID" value="KAI0061544.1"/>
    <property type="molecule type" value="Genomic_DNA"/>
</dbReference>
<gene>
    <name evidence="1" type="ORF">BV25DRAFT_768095</name>
</gene>
<proteinExistence type="predicted"/>